<keyword evidence="7 8" id="KW-0012">Acyltransferase</keyword>
<sequence>MKLFRLFLPVMVACTELANINEAHAQRFTGIITSNWQYFSNKVSDTWSDAPCCDLYVPAITWHNRLAYDRDKTDRYNERPWGIGLGKSRFDENGNWNGLYAMAFKDSFNKWEPFIGFGWEKIWRPLNDQNFRLGLGYTAGVTARDNWKYIPIPAVLPLASVGYSKATFQMTYIPGTYNNGNVYFAWFRWQF</sequence>
<reference evidence="9 10" key="1">
    <citation type="submission" date="2015-01" db="EMBL/GenBank/DDBJ databases">
        <title>Erwinia tracheiphila.</title>
        <authorList>
            <person name="Shapiro L.R."/>
        </authorList>
    </citation>
    <scope>NUCLEOTIDE SEQUENCE [LARGE SCALE GENOMIC DNA]</scope>
    <source>
        <strain evidence="9 10">BuffGH</strain>
    </source>
</reference>
<dbReference type="EMBL" id="JXNU01000001">
    <property type="protein sequence ID" value="KKF38188.1"/>
    <property type="molecule type" value="Genomic_DNA"/>
</dbReference>
<comment type="catalytic activity">
    <reaction evidence="8">
        <text>a lipid A + a 1,2-diacyl-sn-glycero-3-phosphocholine = a hepta-acyl lipid A + a 2-acyl-sn-glycero-3-phosphocholine</text>
        <dbReference type="Rhea" id="RHEA:74275"/>
        <dbReference type="ChEBI" id="CHEBI:57643"/>
        <dbReference type="ChEBI" id="CHEBI:57875"/>
        <dbReference type="ChEBI" id="CHEBI:193141"/>
        <dbReference type="ChEBI" id="CHEBI:193142"/>
        <dbReference type="EC" id="2.3.1.251"/>
    </reaction>
</comment>
<keyword evidence="10" id="KW-1185">Reference proteome</keyword>
<evidence type="ECO:0000256" key="5">
    <source>
        <dbReference type="ARBA" id="ARBA00023136"/>
    </source>
</evidence>
<evidence type="ECO:0000256" key="2">
    <source>
        <dbReference type="ARBA" id="ARBA00006368"/>
    </source>
</evidence>
<dbReference type="PATRIC" id="fig|65700.7.peg.186"/>
<feature type="site" description="Role in the phospholipid gating" evidence="8">
    <location>
        <position position="177"/>
    </location>
</feature>
<comment type="caution">
    <text evidence="9">The sequence shown here is derived from an EMBL/GenBank/DDBJ whole genome shotgun (WGS) entry which is preliminary data.</text>
</comment>
<comment type="function">
    <text evidence="8">Transfers a fatty acid residue from the sn-1 position of a phospholipid to the N-linked hydroxyfatty acid chain on the proximal unit of lipid A or its precursors.</text>
</comment>
<dbReference type="FunFam" id="2.40.160.20:FF:000002">
    <property type="entry name" value="Lipid A palmitoyltransferase PagP"/>
    <property type="match status" value="1"/>
</dbReference>
<evidence type="ECO:0000256" key="4">
    <source>
        <dbReference type="ARBA" id="ARBA00022729"/>
    </source>
</evidence>
<dbReference type="Proteomes" id="UP000033924">
    <property type="component" value="Unassembled WGS sequence"/>
</dbReference>
<dbReference type="RefSeq" id="WP_016191892.1">
    <property type="nucleotide sequence ID" value="NZ_CP089932.1"/>
</dbReference>
<comment type="catalytic activity">
    <reaction evidence="8">
        <text>a lipid IVA + a 1,2-diacyl-sn-glycero-3-phosphocholine = a lipid IVB + a 2-acyl-sn-glycero-3-phosphocholine</text>
        <dbReference type="Rhea" id="RHEA:74279"/>
        <dbReference type="ChEBI" id="CHEBI:57643"/>
        <dbReference type="ChEBI" id="CHEBI:57875"/>
        <dbReference type="ChEBI" id="CHEBI:176425"/>
        <dbReference type="ChEBI" id="CHEBI:193143"/>
        <dbReference type="EC" id="2.3.1.251"/>
    </reaction>
</comment>
<keyword evidence="6 8" id="KW-0998">Cell outer membrane</keyword>
<dbReference type="NCBIfam" id="NF008271">
    <property type="entry name" value="PRK11045.1"/>
    <property type="match status" value="1"/>
</dbReference>
<dbReference type="GO" id="GO:0016409">
    <property type="term" value="F:palmitoyltransferase activity"/>
    <property type="evidence" value="ECO:0007669"/>
    <property type="project" value="UniProtKB-ARBA"/>
</dbReference>
<comment type="similarity">
    <text evidence="2 8">Belongs to the lipid A palmitoyltransferase family.</text>
</comment>
<feature type="active site" evidence="8">
    <location>
        <position position="107"/>
    </location>
</feature>
<evidence type="ECO:0000256" key="6">
    <source>
        <dbReference type="ARBA" id="ARBA00023237"/>
    </source>
</evidence>
<gene>
    <name evidence="8" type="primary">pagP</name>
    <name evidence="9" type="ORF">SY86_00700</name>
</gene>
<name>A0A0M2KLR1_9GAMM</name>
<organism evidence="9 10">
    <name type="scientific">Erwinia tracheiphila</name>
    <dbReference type="NCBI Taxonomy" id="65700"/>
    <lineage>
        <taxon>Bacteria</taxon>
        <taxon>Pseudomonadati</taxon>
        <taxon>Pseudomonadota</taxon>
        <taxon>Gammaproteobacteria</taxon>
        <taxon>Enterobacterales</taxon>
        <taxon>Erwiniaceae</taxon>
        <taxon>Erwinia</taxon>
    </lineage>
</organism>
<evidence type="ECO:0000256" key="3">
    <source>
        <dbReference type="ARBA" id="ARBA00022679"/>
    </source>
</evidence>
<dbReference type="AlphaFoldDB" id="A0A0M2KLR1"/>
<comment type="subcellular location">
    <subcellularLocation>
        <location evidence="1 8">Cell outer membrane</location>
    </subcellularLocation>
</comment>
<dbReference type="STRING" id="65700.SY86_00700"/>
<dbReference type="InterPro" id="IPR011250">
    <property type="entry name" value="OMP/PagP_B-barrel"/>
</dbReference>
<dbReference type="HAMAP" id="MF_00837">
    <property type="entry name" value="PagP_transferase"/>
    <property type="match status" value="1"/>
</dbReference>
<feature type="active site" evidence="8">
    <location>
        <position position="106"/>
    </location>
</feature>
<feature type="active site" evidence="8">
    <location>
        <position position="63"/>
    </location>
</feature>
<evidence type="ECO:0000256" key="1">
    <source>
        <dbReference type="ARBA" id="ARBA00004442"/>
    </source>
</evidence>
<dbReference type="GO" id="GO:0009245">
    <property type="term" value="P:lipid A biosynthetic process"/>
    <property type="evidence" value="ECO:0007669"/>
    <property type="project" value="UniProtKB-UniRule"/>
</dbReference>
<evidence type="ECO:0000313" key="10">
    <source>
        <dbReference type="Proteomes" id="UP000033924"/>
    </source>
</evidence>
<comment type="subunit">
    <text evidence="8">Homodimer.</text>
</comment>
<evidence type="ECO:0000313" key="9">
    <source>
        <dbReference type="EMBL" id="KKF38188.1"/>
    </source>
</evidence>
<proteinExistence type="inferred from homology"/>
<dbReference type="SUPFAM" id="SSF56925">
    <property type="entry name" value="OMPA-like"/>
    <property type="match status" value="1"/>
</dbReference>
<keyword evidence="4 8" id="KW-0732">Signal</keyword>
<comment type="catalytic activity">
    <reaction evidence="8">
        <text>a lipid IIA + a 1,2-diacyl-sn-glycero-3-phosphocholine = a lipid IIB + a 2-acyl-sn-glycero-3-phosphocholine</text>
        <dbReference type="Rhea" id="RHEA:74283"/>
        <dbReference type="ChEBI" id="CHEBI:57643"/>
        <dbReference type="ChEBI" id="CHEBI:57875"/>
        <dbReference type="ChEBI" id="CHEBI:193144"/>
        <dbReference type="ChEBI" id="CHEBI:193145"/>
        <dbReference type="EC" id="2.3.1.251"/>
    </reaction>
</comment>
<feature type="site" description="Role in lipopolysaccharide recognition" evidence="8">
    <location>
        <position position="72"/>
    </location>
</feature>
<evidence type="ECO:0000256" key="8">
    <source>
        <dbReference type="HAMAP-Rule" id="MF_00837"/>
    </source>
</evidence>
<keyword evidence="5 8" id="KW-0472">Membrane</keyword>
<dbReference type="EC" id="2.3.1.251" evidence="8"/>
<keyword evidence="3 8" id="KW-0808">Transferase</keyword>
<dbReference type="GO" id="GO:0009279">
    <property type="term" value="C:cell outer membrane"/>
    <property type="evidence" value="ECO:0007669"/>
    <property type="project" value="UniProtKB-SubCell"/>
</dbReference>
<accession>A0A0M2KLR1</accession>
<protein>
    <recommendedName>
        <fullName evidence="8">Lipid A acyltransferase PagP</fullName>
        <ecNumber evidence="8">2.3.1.251</ecNumber>
    </recommendedName>
    <alternativeName>
        <fullName evidence="8">Lipid A acylation protein</fullName>
    </alternativeName>
</protein>
<dbReference type="InterPro" id="IPR009746">
    <property type="entry name" value="LipidA_acyl_PagP"/>
</dbReference>
<dbReference type="Pfam" id="PF07017">
    <property type="entry name" value="PagP"/>
    <property type="match status" value="1"/>
</dbReference>
<evidence type="ECO:0000256" key="7">
    <source>
        <dbReference type="ARBA" id="ARBA00023315"/>
    </source>
</evidence>
<dbReference type="Gene3D" id="2.40.160.20">
    <property type="match status" value="1"/>
</dbReference>